<dbReference type="EMBL" id="JADCNL010000006">
    <property type="protein sequence ID" value="KAG0476288.1"/>
    <property type="molecule type" value="Genomic_DNA"/>
</dbReference>
<sequence>MMIAAFTFPSSPGIGRRTFLIQPRLPAPPSSSPSLSLSLSAFLSSACLHSGLQALRLMALRLHISLCEDLKIAISASSFGQMIKLKRNRQ</sequence>
<dbReference type="Proteomes" id="UP000636800">
    <property type="component" value="Chromosome 6"/>
</dbReference>
<reference evidence="1 2" key="1">
    <citation type="journal article" date="2020" name="Nat. Food">
        <title>A phased Vanilla planifolia genome enables genetic improvement of flavour and production.</title>
        <authorList>
            <person name="Hasing T."/>
            <person name="Tang H."/>
            <person name="Brym M."/>
            <person name="Khazi F."/>
            <person name="Huang T."/>
            <person name="Chambers A.H."/>
        </authorList>
    </citation>
    <scope>NUCLEOTIDE SEQUENCE [LARGE SCALE GENOMIC DNA]</scope>
    <source>
        <tissue evidence="1">Leaf</tissue>
    </source>
</reference>
<dbReference type="OrthoDB" id="992115at2759"/>
<keyword evidence="2" id="KW-1185">Reference proteome</keyword>
<gene>
    <name evidence="1" type="ORF">HPP92_013129</name>
</gene>
<comment type="caution">
    <text evidence="1">The sequence shown here is derived from an EMBL/GenBank/DDBJ whole genome shotgun (WGS) entry which is preliminary data.</text>
</comment>
<proteinExistence type="predicted"/>
<protein>
    <submittedName>
        <fullName evidence="1">Uncharacterized protein</fullName>
    </submittedName>
</protein>
<organism evidence="1 2">
    <name type="scientific">Vanilla planifolia</name>
    <name type="common">Vanilla</name>
    <dbReference type="NCBI Taxonomy" id="51239"/>
    <lineage>
        <taxon>Eukaryota</taxon>
        <taxon>Viridiplantae</taxon>
        <taxon>Streptophyta</taxon>
        <taxon>Embryophyta</taxon>
        <taxon>Tracheophyta</taxon>
        <taxon>Spermatophyta</taxon>
        <taxon>Magnoliopsida</taxon>
        <taxon>Liliopsida</taxon>
        <taxon>Asparagales</taxon>
        <taxon>Orchidaceae</taxon>
        <taxon>Vanilloideae</taxon>
        <taxon>Vanilleae</taxon>
        <taxon>Vanilla</taxon>
    </lineage>
</organism>
<name>A0A835UWD1_VANPL</name>
<dbReference type="AlphaFoldDB" id="A0A835UWD1"/>
<evidence type="ECO:0000313" key="1">
    <source>
        <dbReference type="EMBL" id="KAG0476288.1"/>
    </source>
</evidence>
<evidence type="ECO:0000313" key="2">
    <source>
        <dbReference type="Proteomes" id="UP000636800"/>
    </source>
</evidence>
<accession>A0A835UWD1</accession>